<dbReference type="AlphaFoldDB" id="A0A2S9QR59"/>
<dbReference type="InterPro" id="IPR017439">
    <property type="entry name" value="Amidohydrolase"/>
</dbReference>
<comment type="caution">
    <text evidence="3">The sequence shown here is derived from an EMBL/GenBank/DDBJ whole genome shotgun (WGS) entry which is preliminary data.</text>
</comment>
<dbReference type="InterPro" id="IPR011650">
    <property type="entry name" value="Peptidase_M20_dimer"/>
</dbReference>
<proteinExistence type="inferred from homology"/>
<dbReference type="Proteomes" id="UP000238650">
    <property type="component" value="Unassembled WGS sequence"/>
</dbReference>
<accession>A0A2S9QR59</accession>
<dbReference type="FunFam" id="3.30.70.360:FF:000004">
    <property type="entry name" value="Peptidase M20 domain-containing protein 2"/>
    <property type="match status" value="1"/>
</dbReference>
<feature type="domain" description="Peptidase M20 dimerisation" evidence="2">
    <location>
        <begin position="225"/>
        <end position="325"/>
    </location>
</feature>
<comment type="similarity">
    <text evidence="1">Belongs to the peptidase M20A family.</text>
</comment>
<dbReference type="EMBL" id="MWZD01000013">
    <property type="protein sequence ID" value="PRI12069.1"/>
    <property type="molecule type" value="Genomic_DNA"/>
</dbReference>
<evidence type="ECO:0000313" key="3">
    <source>
        <dbReference type="EMBL" id="PRI12069.1"/>
    </source>
</evidence>
<dbReference type="PIRSF" id="PIRSF037226">
    <property type="entry name" value="Amidohydrolase_ACY1L2_prd"/>
    <property type="match status" value="1"/>
</dbReference>
<dbReference type="InterPro" id="IPR036264">
    <property type="entry name" value="Bact_exopeptidase_dim_dom"/>
</dbReference>
<dbReference type="GO" id="GO:0005737">
    <property type="term" value="C:cytoplasm"/>
    <property type="evidence" value="ECO:0007669"/>
    <property type="project" value="TreeGrafter"/>
</dbReference>
<dbReference type="SUPFAM" id="SSF53187">
    <property type="entry name" value="Zn-dependent exopeptidases"/>
    <property type="match status" value="1"/>
</dbReference>
<evidence type="ECO:0000313" key="4">
    <source>
        <dbReference type="Proteomes" id="UP000238650"/>
    </source>
</evidence>
<evidence type="ECO:0000256" key="1">
    <source>
        <dbReference type="PIRNR" id="PIRNR037226"/>
    </source>
</evidence>
<reference evidence="3 4" key="1">
    <citation type="journal article" date="2017" name="New Microbes New Infect">
        <title>Genome sequence of 'Leucobacter massiliensis' sp. nov. isolated from human pharynx after travel to the 2014 Hajj.</title>
        <authorList>
            <person name="Leangapichart T."/>
            <person name="Gautret P."/>
            <person name="Nguyen T.T."/>
            <person name="Armstrong N."/>
            <person name="Rolain J.M."/>
        </authorList>
    </citation>
    <scope>NUCLEOTIDE SEQUENCE [LARGE SCALE GENOMIC DNA]</scope>
    <source>
        <strain evidence="3 4">122RC15</strain>
    </source>
</reference>
<dbReference type="InterPro" id="IPR002933">
    <property type="entry name" value="Peptidase_M20"/>
</dbReference>
<dbReference type="GO" id="GO:0071713">
    <property type="term" value="F:para-aminobenzoyl-glutamate hydrolase activity"/>
    <property type="evidence" value="ECO:0007669"/>
    <property type="project" value="TreeGrafter"/>
</dbReference>
<evidence type="ECO:0000259" key="2">
    <source>
        <dbReference type="Pfam" id="PF07687"/>
    </source>
</evidence>
<organism evidence="3 4">
    <name type="scientific">Leucobacter massiliensis</name>
    <dbReference type="NCBI Taxonomy" id="1686285"/>
    <lineage>
        <taxon>Bacteria</taxon>
        <taxon>Bacillati</taxon>
        <taxon>Actinomycetota</taxon>
        <taxon>Actinomycetes</taxon>
        <taxon>Micrococcales</taxon>
        <taxon>Microbacteriaceae</taxon>
        <taxon>Leucobacter</taxon>
    </lineage>
</organism>
<dbReference type="RefSeq" id="WP_105804377.1">
    <property type="nucleotide sequence ID" value="NZ_MWZD01000013.1"/>
</dbReference>
<dbReference type="PANTHER" id="PTHR30575">
    <property type="entry name" value="PEPTIDASE M20"/>
    <property type="match status" value="1"/>
</dbReference>
<dbReference type="InterPro" id="IPR017144">
    <property type="entry name" value="Xaa-Arg_dipeptidase"/>
</dbReference>
<keyword evidence="4" id="KW-1185">Reference proteome</keyword>
<protein>
    <recommendedName>
        <fullName evidence="1">Peptidase M20 domain-containing protein 2</fullName>
    </recommendedName>
</protein>
<dbReference type="OrthoDB" id="9781032at2"/>
<dbReference type="PANTHER" id="PTHR30575:SF0">
    <property type="entry name" value="XAA-ARG DIPEPTIDASE"/>
    <property type="match status" value="1"/>
</dbReference>
<name>A0A2S9QR59_9MICO</name>
<gene>
    <name evidence="3" type="ORF">B4915_03125</name>
</gene>
<dbReference type="Gene3D" id="3.40.630.10">
    <property type="entry name" value="Zn peptidases"/>
    <property type="match status" value="1"/>
</dbReference>
<dbReference type="Pfam" id="PF07687">
    <property type="entry name" value="M20_dimer"/>
    <property type="match status" value="1"/>
</dbReference>
<dbReference type="Pfam" id="PF01546">
    <property type="entry name" value="Peptidase_M20"/>
    <property type="match status" value="1"/>
</dbReference>
<keyword evidence="3" id="KW-0378">Hydrolase</keyword>
<dbReference type="SUPFAM" id="SSF55031">
    <property type="entry name" value="Bacterial exopeptidase dimerisation domain"/>
    <property type="match status" value="1"/>
</dbReference>
<sequence>MNRTPTDPLAVYTAWGSAARDTAPATPGTPFAGADAALVDRVTARIDALRPELERLAIELHDDPEIGFEEHRSAARIAELLGRYGHGVELGSFGLATAFRATAGPDAGTGATAGAGVTAGADGRAGSDTHTAPHFAIVAEYDALPGIGHACGHNIIAAIAVGAFLGLAPEAERLGGRLSIIGTPAEEGGAGKEHVIRAGGFDDVDAAGMVHPSVGDQVSPIYGTGTSGVRRIRVRYRGRAGHAALSPYLGLNALDAVVTAYQSVAQLRQHILPVDRVHGIITNGGAAANVIPELAEAEFLVRSTEIETLKVLTERVIDILEAAALATGTRAEIDADFEPPYLPLKQNVALVKHWARHLERRGRTVPLTPARPAQGGPSTDMGNVSWLIPSIHPALGLGGAPDVLPHNAAFAATTIEPPAFAALADGAAALAGLAADYLADPALRDAAREEFKQRGGRRRWEQ</sequence>
<dbReference type="NCBIfam" id="TIGR01891">
    <property type="entry name" value="amidohydrolases"/>
    <property type="match status" value="1"/>
</dbReference>
<dbReference type="GO" id="GO:0046657">
    <property type="term" value="P:folic acid catabolic process"/>
    <property type="evidence" value="ECO:0007669"/>
    <property type="project" value="TreeGrafter"/>
</dbReference>
<dbReference type="InterPro" id="IPR052030">
    <property type="entry name" value="Peptidase_M20/M20A_hydrolases"/>
</dbReference>
<dbReference type="GO" id="GO:0016805">
    <property type="term" value="F:dipeptidase activity"/>
    <property type="evidence" value="ECO:0007669"/>
    <property type="project" value="InterPro"/>
</dbReference>
<dbReference type="Gene3D" id="3.30.70.360">
    <property type="match status" value="1"/>
</dbReference>